<keyword evidence="3" id="KW-1185">Reference proteome</keyword>
<evidence type="ECO:0008006" key="4">
    <source>
        <dbReference type="Google" id="ProtNLM"/>
    </source>
</evidence>
<reference evidence="2 3" key="1">
    <citation type="submission" date="2023-05" db="EMBL/GenBank/DDBJ databases">
        <title>Streptantibioticus silvisoli sp. nov., acidotolerant actinomycetes 1 from pine litter.</title>
        <authorList>
            <person name="Swiecimska M."/>
            <person name="Golinska P."/>
            <person name="Sangal V."/>
            <person name="Wachnowicz B."/>
            <person name="Goodfellow M."/>
        </authorList>
    </citation>
    <scope>NUCLEOTIDE SEQUENCE [LARGE SCALE GENOMIC DNA]</scope>
    <source>
        <strain evidence="2 3">DSM 42109</strain>
    </source>
</reference>
<feature type="compositionally biased region" description="Gly residues" evidence="1">
    <location>
        <begin position="376"/>
        <end position="393"/>
    </location>
</feature>
<protein>
    <recommendedName>
        <fullName evidence="4">ATP-binding protein</fullName>
    </recommendedName>
</protein>
<feature type="region of interest" description="Disordered" evidence="1">
    <location>
        <begin position="372"/>
        <end position="397"/>
    </location>
</feature>
<dbReference type="Proteomes" id="UP001214441">
    <property type="component" value="Unassembled WGS sequence"/>
</dbReference>
<organism evidence="2 3">
    <name type="scientific">Streptomyces iconiensis</name>
    <dbReference type="NCBI Taxonomy" id="1384038"/>
    <lineage>
        <taxon>Bacteria</taxon>
        <taxon>Bacillati</taxon>
        <taxon>Actinomycetota</taxon>
        <taxon>Actinomycetes</taxon>
        <taxon>Kitasatosporales</taxon>
        <taxon>Streptomycetaceae</taxon>
        <taxon>Streptomyces</taxon>
    </lineage>
</organism>
<proteinExistence type="predicted"/>
<gene>
    <name evidence="2" type="ORF">NMN56_041585</name>
</gene>
<dbReference type="RefSeq" id="WP_274046700.1">
    <property type="nucleotide sequence ID" value="NZ_JANCPR020000083.1"/>
</dbReference>
<evidence type="ECO:0000313" key="2">
    <source>
        <dbReference type="EMBL" id="MDJ1138344.1"/>
    </source>
</evidence>
<evidence type="ECO:0000256" key="1">
    <source>
        <dbReference type="SAM" id="MobiDB-lite"/>
    </source>
</evidence>
<dbReference type="EMBL" id="JANCPR020000083">
    <property type="protein sequence ID" value="MDJ1138344.1"/>
    <property type="molecule type" value="Genomic_DNA"/>
</dbReference>
<comment type="caution">
    <text evidence="2">The sequence shown here is derived from an EMBL/GenBank/DDBJ whole genome shotgun (WGS) entry which is preliminary data.</text>
</comment>
<accession>A0ABT7AAI9</accession>
<evidence type="ECO:0000313" key="3">
    <source>
        <dbReference type="Proteomes" id="UP001214441"/>
    </source>
</evidence>
<name>A0ABT7AAI9_9ACTN</name>
<sequence>MQDDLGFDRLLDDDGFVARLLGRTRSGRQRKPLYGPDLPVVFLVGGPGMGKGRLLGCVRHDFGRFVPTAHLDCGAPAVTERVAQRPELRSEVTEALREMALQFGKWQGTGGALPAPRLYAGLLAVATSDRRSSTESLVSEVREQDGLLPPGTFWRGVLSRAVRGYLAALGGLVATPAAVPIISAVLDELLARMSREGTAALKRCYGEYPGAGGSPELGLHTLAAHFQQGGQGRENAEKFLFRALREDIEAAHTSVTGRMTRVGRPALLLDRADNTLGRRLTRAVLEDRERGHHDRLVVLATARREDGGRFLHPPGHADEGRAATWQPADGGLPTWSRSPVGDPGLASPGRGALLVRMPLLTRDQQEREIARTQGSVGTGAGGQGLPVGPGFPGSGPSRLRVETGIRRLSGGRPLFVSRLAEATAAFRMPEEGSDWDLLDAPAGTRDEQEEHAVADVLLDDLVVRQLPEELPPEQREHWLDLLSHLSVAHDADCAQALMRERQAEREERLSAYRIAELLRDCGWPHCPRHFIGDLGLRHLLARRLYGTRAGGAAWREDHTFLRDRLAGEEEGAPDALFGTAAAHRMHHHLAADGAGNGHGAPGAEAVTNYLARTFYTRETRDWCGELLAIADVPLLGGPDDRRARALGAGGTRGGAFHRRVDKLLHVVWLCEDRARTVDDAVTSTLRLLLERLSDESEHGAEVLTRVAGEWSERAGNKQALLPCACTGHIR</sequence>